<sequence>MTAHPVTGRRCWFNQIAFLNEWTIEPEIREYLIDVYGAEGLPFNTRFGGGDPIGQDIIQLLNDTYTAHTTREPWQAGDLMLVDNVRTAHSREAFEGPREVLVAMAEPLRPAECPPSAEASAG</sequence>
<organism evidence="4 5">
    <name type="scientific">Streptomyces avermitilis</name>
    <dbReference type="NCBI Taxonomy" id="33903"/>
    <lineage>
        <taxon>Bacteria</taxon>
        <taxon>Bacillati</taxon>
        <taxon>Actinomycetota</taxon>
        <taxon>Actinomycetes</taxon>
        <taxon>Kitasatosporales</taxon>
        <taxon>Streptomycetaceae</taxon>
        <taxon>Streptomyces</taxon>
    </lineage>
</organism>
<keyword evidence="2" id="KW-0408">Iron</keyword>
<dbReference type="AlphaFoldDB" id="A0A4D4M979"/>
<dbReference type="Pfam" id="PF02668">
    <property type="entry name" value="TauD"/>
    <property type="match status" value="1"/>
</dbReference>
<evidence type="ECO:0000256" key="1">
    <source>
        <dbReference type="ARBA" id="ARBA00023002"/>
    </source>
</evidence>
<dbReference type="SUPFAM" id="SSF51197">
    <property type="entry name" value="Clavaminate synthase-like"/>
    <property type="match status" value="1"/>
</dbReference>
<reference evidence="4 5" key="1">
    <citation type="submission" date="2019-04" db="EMBL/GenBank/DDBJ databases">
        <title>Draft genome sequences of Streptomyces avermitilis NBRC 14893.</title>
        <authorList>
            <person name="Komaki H."/>
            <person name="Tamura T."/>
            <person name="Hosoyama A."/>
        </authorList>
    </citation>
    <scope>NUCLEOTIDE SEQUENCE [LARGE SCALE GENOMIC DNA]</scope>
    <source>
        <strain evidence="4 5">NBRC 14893</strain>
    </source>
</reference>
<evidence type="ECO:0000256" key="2">
    <source>
        <dbReference type="ARBA" id="ARBA00023004"/>
    </source>
</evidence>
<keyword evidence="1" id="KW-0560">Oxidoreductase</keyword>
<dbReference type="InterPro" id="IPR042098">
    <property type="entry name" value="TauD-like_sf"/>
</dbReference>
<gene>
    <name evidence="4" type="ORF">SAV14893_075920</name>
</gene>
<accession>A0A4D4M979</accession>
<dbReference type="EMBL" id="BJHX01000001">
    <property type="protein sequence ID" value="GDY68199.1"/>
    <property type="molecule type" value="Genomic_DNA"/>
</dbReference>
<protein>
    <recommendedName>
        <fullName evidence="3">TauD/TfdA-like domain-containing protein</fullName>
    </recommendedName>
</protein>
<proteinExistence type="predicted"/>
<feature type="domain" description="TauD/TfdA-like" evidence="3">
    <location>
        <begin position="2"/>
        <end position="104"/>
    </location>
</feature>
<evidence type="ECO:0000313" key="4">
    <source>
        <dbReference type="EMBL" id="GDY68199.1"/>
    </source>
</evidence>
<dbReference type="Gene3D" id="3.60.130.10">
    <property type="entry name" value="Clavaminate synthase-like"/>
    <property type="match status" value="1"/>
</dbReference>
<comment type="caution">
    <text evidence="4">The sequence shown here is derived from an EMBL/GenBank/DDBJ whole genome shotgun (WGS) entry which is preliminary data.</text>
</comment>
<evidence type="ECO:0000259" key="3">
    <source>
        <dbReference type="Pfam" id="PF02668"/>
    </source>
</evidence>
<dbReference type="GO" id="GO:0016491">
    <property type="term" value="F:oxidoreductase activity"/>
    <property type="evidence" value="ECO:0007669"/>
    <property type="project" value="UniProtKB-KW"/>
</dbReference>
<evidence type="ECO:0000313" key="5">
    <source>
        <dbReference type="Proteomes" id="UP000302139"/>
    </source>
</evidence>
<name>A0A4D4M979_STRAX</name>
<dbReference type="Proteomes" id="UP000302139">
    <property type="component" value="Unassembled WGS sequence"/>
</dbReference>
<dbReference type="InterPro" id="IPR003819">
    <property type="entry name" value="TauD/TfdA-like"/>
</dbReference>